<reference evidence="2 3" key="1">
    <citation type="journal article" date="2010" name="Cell Res.">
        <title>Complete genome sequence of the rifamycin SV-producing Amycolatopsis mediterranei U32 revealed its genetic characteristics in phylogeny and metabolism.</title>
        <authorList>
            <person name="Zhao W."/>
            <person name="Zhong Y."/>
            <person name="Yuan H."/>
            <person name="Wang J."/>
            <person name="Zheng H."/>
            <person name="Wang Y."/>
            <person name="Cen X."/>
            <person name="Xu F."/>
            <person name="Bai J."/>
            <person name="Han X."/>
            <person name="Lu G."/>
            <person name="Zhu Y."/>
            <person name="Shao Z."/>
            <person name="Yan H."/>
            <person name="Li C."/>
            <person name="Peng N."/>
            <person name="Zhang Z."/>
            <person name="Zhang Y."/>
            <person name="Lin W."/>
            <person name="Fan Y."/>
            <person name="Qin Z."/>
            <person name="Hu Y."/>
            <person name="Zhu B."/>
            <person name="Wang S."/>
            <person name="Ding X."/>
            <person name="Zhao G.P."/>
        </authorList>
    </citation>
    <scope>NUCLEOTIDE SEQUENCE [LARGE SCALE GENOMIC DNA]</scope>
    <source>
        <strain evidence="3">U-32</strain>
    </source>
</reference>
<gene>
    <name evidence="2" type="ordered locus">AMED_7343</name>
</gene>
<evidence type="ECO:0000313" key="2">
    <source>
        <dbReference type="EMBL" id="ADJ49057.1"/>
    </source>
</evidence>
<dbReference type="KEGG" id="amd:AMED_7343"/>
<evidence type="ECO:0000259" key="1">
    <source>
        <dbReference type="Pfam" id="PF01872"/>
    </source>
</evidence>
<organism evidence="2 3">
    <name type="scientific">Amycolatopsis mediterranei (strain U-32)</name>
    <dbReference type="NCBI Taxonomy" id="749927"/>
    <lineage>
        <taxon>Bacteria</taxon>
        <taxon>Bacillati</taxon>
        <taxon>Actinomycetota</taxon>
        <taxon>Actinomycetes</taxon>
        <taxon>Pseudonocardiales</taxon>
        <taxon>Pseudonocardiaceae</taxon>
        <taxon>Amycolatopsis</taxon>
    </lineage>
</organism>
<dbReference type="RefSeq" id="WP_013229100.1">
    <property type="nucleotide sequence ID" value="NC_014318.1"/>
</dbReference>
<dbReference type="Proteomes" id="UP000000328">
    <property type="component" value="Chromosome"/>
</dbReference>
<evidence type="ECO:0000313" key="3">
    <source>
        <dbReference type="Proteomes" id="UP000000328"/>
    </source>
</evidence>
<dbReference type="SUPFAM" id="SSF53597">
    <property type="entry name" value="Dihydrofolate reductase-like"/>
    <property type="match status" value="1"/>
</dbReference>
<dbReference type="PANTHER" id="PTHR38011:SF2">
    <property type="entry name" value="BIFUNCTIONAL DEAMINASE-REDUCTASE DOMAIN PROTEIN"/>
    <property type="match status" value="1"/>
</dbReference>
<dbReference type="PATRIC" id="fig|749927.5.peg.7636"/>
<dbReference type="InterPro" id="IPR024072">
    <property type="entry name" value="DHFR-like_dom_sf"/>
</dbReference>
<dbReference type="OrthoDB" id="3471694at2"/>
<dbReference type="EMBL" id="CP002000">
    <property type="protein sequence ID" value="ADJ49057.1"/>
    <property type="molecule type" value="Genomic_DNA"/>
</dbReference>
<proteinExistence type="predicted"/>
<dbReference type="Gene3D" id="3.40.430.10">
    <property type="entry name" value="Dihydrofolate Reductase, subunit A"/>
    <property type="match status" value="1"/>
</dbReference>
<name>A0A0H3DFS8_AMYMU</name>
<accession>A0A0H3DFS8</accession>
<dbReference type="GO" id="GO:0008703">
    <property type="term" value="F:5-amino-6-(5-phosphoribosylamino)uracil reductase activity"/>
    <property type="evidence" value="ECO:0007669"/>
    <property type="project" value="InterPro"/>
</dbReference>
<dbReference type="Pfam" id="PF01872">
    <property type="entry name" value="RibD_C"/>
    <property type="match status" value="1"/>
</dbReference>
<feature type="domain" description="Bacterial bifunctional deaminase-reductase C-terminal" evidence="1">
    <location>
        <begin position="2"/>
        <end position="179"/>
    </location>
</feature>
<dbReference type="GeneID" id="92874979"/>
<dbReference type="InterPro" id="IPR050765">
    <property type="entry name" value="Riboflavin_Biosynth_HTPR"/>
</dbReference>
<dbReference type="PANTHER" id="PTHR38011">
    <property type="entry name" value="DIHYDROFOLATE REDUCTASE FAMILY PROTEIN (AFU_ORTHOLOGUE AFUA_8G06820)"/>
    <property type="match status" value="1"/>
</dbReference>
<protein>
    <submittedName>
        <fullName evidence="2">Pyrimidine reductase</fullName>
    </submittedName>
</protein>
<dbReference type="InterPro" id="IPR002734">
    <property type="entry name" value="RibDG_C"/>
</dbReference>
<dbReference type="AlphaFoldDB" id="A0A0H3DFS8"/>
<dbReference type="eggNOG" id="COG0262">
    <property type="taxonomic scope" value="Bacteria"/>
</dbReference>
<dbReference type="GO" id="GO:0009231">
    <property type="term" value="P:riboflavin biosynthetic process"/>
    <property type="evidence" value="ECO:0007669"/>
    <property type="project" value="InterPro"/>
</dbReference>
<sequence>MRKIIVSTLVTTDGIVEDPGGMTGFEHGGWANRYFNEEVGKRSLERLGSCDYFLCGRHTYEMFSKAWPNVAGPYADRLNAIPKLVASTTLTEPLTWNASLLNGDAIGALKKLKEEDGQDILMYGSVTLMRSLLHNGLVDQLDLMVCPVVLGTGQRLFGEGGPALELELTGHTRLDTGIAILSYHPQPPATS</sequence>
<dbReference type="HOGENOM" id="CLU_043966_1_0_11"/>